<evidence type="ECO:0008006" key="4">
    <source>
        <dbReference type="Google" id="ProtNLM"/>
    </source>
</evidence>
<organism evidence="2 3">
    <name type="scientific">Mucilaginibacter paludis DSM 18603</name>
    <dbReference type="NCBI Taxonomy" id="714943"/>
    <lineage>
        <taxon>Bacteria</taxon>
        <taxon>Pseudomonadati</taxon>
        <taxon>Bacteroidota</taxon>
        <taxon>Sphingobacteriia</taxon>
        <taxon>Sphingobacteriales</taxon>
        <taxon>Sphingobacteriaceae</taxon>
        <taxon>Mucilaginibacter</taxon>
    </lineage>
</organism>
<name>H1YH27_9SPHI</name>
<sequence length="596" mass="66752">MKMNITKLIKRNILLLFFMISVFSCKKTFDYQPENVLDITKNYQDVNDADAVILGLYGKFAKVMDKYIVLNELQGDLMDVTPNADKYLKEINEHSATTDNPWADPKPFYALVIDCNDIMYNFKEMLRTRRMTQAEFDIRYSEVTTVWVWVYLQLGIQYGSVPFVTDPLATIDAVKDPSKSPTVSFDVLIDNLIAMIRTVPVLNPIALTDETHTPIIVTAGSSLIRVIDGYSTSRMFLNRYFLFGDVFLWKGSYAEAAHYYRAAMDLSEYVKISSGSGSYPDFFRVTGSKGEATGPTWDSDFISPFDGDIKSDIISQVPFDKKFQPGNPFISLFSHAGKYLLKPSAKSINNWDIQYRSDNSPIDIYRGPDKSYSMGPEPEVKKLIAGFNKLNPLETTGKFIIQRSRGLHLRFLEAANRDGRDQLAYALLNNGLKAAYTGPPPVPANVVNIMQSFDANPDYYFDARAGQFPPYVGIWSGNIGIRGNASLVPVKVDSVKYFDMSVPALWDKPVKDAKGLAIAQEDLILKENALEMAFEGVRWTDLVRVGLRREKEIPGSGLAFMQATVAAKFIAAGKSVPPGVAQLGSSVANWYLPFKR</sequence>
<dbReference type="SUPFAM" id="SSF48452">
    <property type="entry name" value="TPR-like"/>
    <property type="match status" value="1"/>
</dbReference>
<reference evidence="2" key="1">
    <citation type="submission" date="2011-09" db="EMBL/GenBank/DDBJ databases">
        <title>The permanent draft genome of Mucilaginibacter paludis DSM 18603.</title>
        <authorList>
            <consortium name="US DOE Joint Genome Institute (JGI-PGF)"/>
            <person name="Lucas S."/>
            <person name="Han J."/>
            <person name="Lapidus A."/>
            <person name="Bruce D."/>
            <person name="Goodwin L."/>
            <person name="Pitluck S."/>
            <person name="Peters L."/>
            <person name="Kyrpides N."/>
            <person name="Mavromatis K."/>
            <person name="Ivanova N."/>
            <person name="Mikhailova N."/>
            <person name="Held B."/>
            <person name="Detter J.C."/>
            <person name="Tapia R."/>
            <person name="Han C."/>
            <person name="Land M."/>
            <person name="Hauser L."/>
            <person name="Markowitz V."/>
            <person name="Cheng J.-F."/>
            <person name="Hugenholtz P."/>
            <person name="Woyke T."/>
            <person name="Wu D."/>
            <person name="Tindall B."/>
            <person name="Brambilla E."/>
            <person name="Klenk H.-P."/>
            <person name="Eisen J.A."/>
        </authorList>
    </citation>
    <scope>NUCLEOTIDE SEQUENCE [LARGE SCALE GENOMIC DNA]</scope>
    <source>
        <strain evidence="2">DSM 18603</strain>
    </source>
</reference>
<dbReference type="Gene3D" id="1.25.40.390">
    <property type="match status" value="1"/>
</dbReference>
<keyword evidence="3" id="KW-1185">Reference proteome</keyword>
<dbReference type="PROSITE" id="PS51257">
    <property type="entry name" value="PROKAR_LIPOPROTEIN"/>
    <property type="match status" value="1"/>
</dbReference>
<evidence type="ECO:0000256" key="1">
    <source>
        <dbReference type="SAM" id="SignalP"/>
    </source>
</evidence>
<feature type="chain" id="PRO_5003559091" description="RagB/SusD domain-containing protein" evidence="1">
    <location>
        <begin position="27"/>
        <end position="596"/>
    </location>
</feature>
<dbReference type="EMBL" id="CM001403">
    <property type="protein sequence ID" value="EHQ27436.1"/>
    <property type="molecule type" value="Genomic_DNA"/>
</dbReference>
<keyword evidence="1" id="KW-0732">Signal</keyword>
<feature type="signal peptide" evidence="1">
    <location>
        <begin position="1"/>
        <end position="26"/>
    </location>
</feature>
<dbReference type="InterPro" id="IPR011990">
    <property type="entry name" value="TPR-like_helical_dom_sf"/>
</dbReference>
<dbReference type="eggNOG" id="ENOG502Z9J2">
    <property type="taxonomic scope" value="Bacteria"/>
</dbReference>
<evidence type="ECO:0000313" key="2">
    <source>
        <dbReference type="EMBL" id="EHQ27436.1"/>
    </source>
</evidence>
<proteinExistence type="predicted"/>
<dbReference type="AlphaFoldDB" id="H1YH27"/>
<dbReference type="HOGENOM" id="CLU_464478_0_0_10"/>
<gene>
    <name evidence="2" type="ORF">Mucpa_3336</name>
</gene>
<accession>H1YH27</accession>
<dbReference type="STRING" id="714943.Mucpa_3336"/>
<dbReference type="Proteomes" id="UP000002774">
    <property type="component" value="Chromosome"/>
</dbReference>
<evidence type="ECO:0000313" key="3">
    <source>
        <dbReference type="Proteomes" id="UP000002774"/>
    </source>
</evidence>
<protein>
    <recommendedName>
        <fullName evidence="4">RagB/SusD domain-containing protein</fullName>
    </recommendedName>
</protein>